<proteinExistence type="predicted"/>
<evidence type="ECO:0000313" key="1">
    <source>
        <dbReference type="EMBL" id="KAI3791276.1"/>
    </source>
</evidence>
<name>A0ACB9H7P7_CICIN</name>
<dbReference type="EMBL" id="CM042009">
    <property type="protein sequence ID" value="KAI3791276.1"/>
    <property type="molecule type" value="Genomic_DNA"/>
</dbReference>
<organism evidence="1 2">
    <name type="scientific">Cichorium intybus</name>
    <name type="common">Chicory</name>
    <dbReference type="NCBI Taxonomy" id="13427"/>
    <lineage>
        <taxon>Eukaryota</taxon>
        <taxon>Viridiplantae</taxon>
        <taxon>Streptophyta</taxon>
        <taxon>Embryophyta</taxon>
        <taxon>Tracheophyta</taxon>
        <taxon>Spermatophyta</taxon>
        <taxon>Magnoliopsida</taxon>
        <taxon>eudicotyledons</taxon>
        <taxon>Gunneridae</taxon>
        <taxon>Pentapetalae</taxon>
        <taxon>asterids</taxon>
        <taxon>campanulids</taxon>
        <taxon>Asterales</taxon>
        <taxon>Asteraceae</taxon>
        <taxon>Cichorioideae</taxon>
        <taxon>Cichorieae</taxon>
        <taxon>Cichoriinae</taxon>
        <taxon>Cichorium</taxon>
    </lineage>
</organism>
<evidence type="ECO:0000313" key="2">
    <source>
        <dbReference type="Proteomes" id="UP001055811"/>
    </source>
</evidence>
<reference evidence="1 2" key="2">
    <citation type="journal article" date="2022" name="Mol. Ecol. Resour.">
        <title>The genomes of chicory, endive, great burdock and yacon provide insights into Asteraceae paleo-polyploidization history and plant inulin production.</title>
        <authorList>
            <person name="Fan W."/>
            <person name="Wang S."/>
            <person name="Wang H."/>
            <person name="Wang A."/>
            <person name="Jiang F."/>
            <person name="Liu H."/>
            <person name="Zhao H."/>
            <person name="Xu D."/>
            <person name="Zhang Y."/>
        </authorList>
    </citation>
    <scope>NUCLEOTIDE SEQUENCE [LARGE SCALE GENOMIC DNA]</scope>
    <source>
        <strain evidence="2">cv. Punajuju</strain>
        <tissue evidence="1">Leaves</tissue>
    </source>
</reference>
<dbReference type="Proteomes" id="UP001055811">
    <property type="component" value="Linkage Group LG01"/>
</dbReference>
<comment type="caution">
    <text evidence="1">The sequence shown here is derived from an EMBL/GenBank/DDBJ whole genome shotgun (WGS) entry which is preliminary data.</text>
</comment>
<keyword evidence="2" id="KW-1185">Reference proteome</keyword>
<gene>
    <name evidence="1" type="ORF">L2E82_04997</name>
</gene>
<protein>
    <submittedName>
        <fullName evidence="1">Uncharacterized protein</fullName>
    </submittedName>
</protein>
<reference evidence="2" key="1">
    <citation type="journal article" date="2022" name="Mol. Ecol. Resour.">
        <title>The genomes of chicory, endive, great burdock and yacon provide insights into Asteraceae palaeo-polyploidization history and plant inulin production.</title>
        <authorList>
            <person name="Fan W."/>
            <person name="Wang S."/>
            <person name="Wang H."/>
            <person name="Wang A."/>
            <person name="Jiang F."/>
            <person name="Liu H."/>
            <person name="Zhao H."/>
            <person name="Xu D."/>
            <person name="Zhang Y."/>
        </authorList>
    </citation>
    <scope>NUCLEOTIDE SEQUENCE [LARGE SCALE GENOMIC DNA]</scope>
    <source>
        <strain evidence="2">cv. Punajuju</strain>
    </source>
</reference>
<sequence>MAGYSQGRRFYGGIGLPLKKGSLIFQSEMWPPKSAPPKNRISAEQAEIGDFVEYDLHNEDEDWLQDFDRERLILPAEKFQIILFKLEVLDHKARERAGVITPTLGSIIHVLLTFDAAVEALHALSIQYGGNLKWMQSRENSLKSPVWRGHENEIRPFGNPRACDSANLDSAAEVLRLLFIVILNYLPSAIIEAALLHHKKLGLIHF</sequence>
<accession>A0ACB9H7P7</accession>